<keyword evidence="3" id="KW-1015">Disulfide bond</keyword>
<dbReference type="InterPro" id="IPR036607">
    <property type="entry name" value="PRKCSH"/>
</dbReference>
<evidence type="ECO:0000256" key="4">
    <source>
        <dbReference type="SAM" id="MobiDB-lite"/>
    </source>
</evidence>
<evidence type="ECO:0000313" key="8">
    <source>
        <dbReference type="EMBL" id="KAJ8305801.1"/>
    </source>
</evidence>
<evidence type="ECO:0000259" key="7">
    <source>
        <dbReference type="Pfam" id="PF13015"/>
    </source>
</evidence>
<feature type="compositionally biased region" description="Basic and acidic residues" evidence="4">
    <location>
        <begin position="175"/>
        <end position="222"/>
    </location>
</feature>
<sequence length="510" mass="58236">MKASIFLSVIAVIIHFCDGSLPRPRGVSISMAGAYQPNSENTFKCLDGSMTVPFEHINDDYCDCPDGSDEPGTAACPQMRFHCTNAGYLPSNIRSSRVNDGVCDCCDGTDEYDNIIQCQNNCIELGRALREEREKVRKLQEEGFQKRKQFSEEGKKNKEEKRVKLQELETQKIEAETQKKELEAKKNEAEEPEKKAKEKHEKAWEETKTKLEAEREAKKAQDAFENLDTNKDNLVQLDEMKTHKEFDIDSNGEVGDEEAKEYLEENESVDLDHFTEKVWPNIKQIYKKEQPVVESAEPAESKGDEQPAEESSPQPPSVGDGEAPPHTDPHDVPPPSPDEGHDDGEEGDYDDEDDEDDSVDDHEHDHDVDHTEADQELKMPDYDEETNKLIEVANEARRQYDEADQKFKNIEKEISALNNYLAMDFGPEDEYSVLKDNCYEYTDREYTYKFCPFDRASQRPKNGGAETSLGSWGHWSGPENDRYESQKLERGQNCWNGPDRSVKVLHALNI</sequence>
<evidence type="ECO:0000313" key="9">
    <source>
        <dbReference type="Proteomes" id="UP001217089"/>
    </source>
</evidence>
<proteinExistence type="predicted"/>
<dbReference type="InterPro" id="IPR028146">
    <property type="entry name" value="PRKCSH_N"/>
</dbReference>
<name>A0ABQ9EPF1_TEGGR</name>
<dbReference type="InterPro" id="IPR039794">
    <property type="entry name" value="Gtb1-like"/>
</dbReference>
<evidence type="ECO:0000256" key="2">
    <source>
        <dbReference type="ARBA" id="ARBA00022824"/>
    </source>
</evidence>
<organism evidence="8 9">
    <name type="scientific">Tegillarca granosa</name>
    <name type="common">Malaysian cockle</name>
    <name type="synonym">Anadara granosa</name>
    <dbReference type="NCBI Taxonomy" id="220873"/>
    <lineage>
        <taxon>Eukaryota</taxon>
        <taxon>Metazoa</taxon>
        <taxon>Spiralia</taxon>
        <taxon>Lophotrochozoa</taxon>
        <taxon>Mollusca</taxon>
        <taxon>Bivalvia</taxon>
        <taxon>Autobranchia</taxon>
        <taxon>Pteriomorphia</taxon>
        <taxon>Arcoida</taxon>
        <taxon>Arcoidea</taxon>
        <taxon>Arcidae</taxon>
        <taxon>Tegillarca</taxon>
    </lineage>
</organism>
<dbReference type="Pfam" id="PF13015">
    <property type="entry name" value="PRKCSH_1"/>
    <property type="match status" value="1"/>
</dbReference>
<keyword evidence="5" id="KW-0732">Signal</keyword>
<dbReference type="EMBL" id="JARBDR010000813">
    <property type="protein sequence ID" value="KAJ8305801.1"/>
    <property type="molecule type" value="Genomic_DNA"/>
</dbReference>
<dbReference type="InterPro" id="IPR009011">
    <property type="entry name" value="Man6P_isomerase_rcpt-bd_dom_sf"/>
</dbReference>
<feature type="domain" description="Glucosidase II beta subunit N-terminal" evidence="6">
    <location>
        <begin position="7"/>
        <end position="179"/>
    </location>
</feature>
<dbReference type="Proteomes" id="UP001217089">
    <property type="component" value="Unassembled WGS sequence"/>
</dbReference>
<feature type="region of interest" description="Disordered" evidence="4">
    <location>
        <begin position="458"/>
        <end position="483"/>
    </location>
</feature>
<keyword evidence="2" id="KW-0256">Endoplasmic reticulum</keyword>
<dbReference type="PANTHER" id="PTHR12630">
    <property type="entry name" value="N-LINKED OLIGOSACCHARIDE PROCESSING"/>
    <property type="match status" value="1"/>
</dbReference>
<feature type="compositionally biased region" description="Acidic residues" evidence="4">
    <location>
        <begin position="340"/>
        <end position="360"/>
    </location>
</feature>
<comment type="caution">
    <text evidence="8">The sequence shown here is derived from an EMBL/GenBank/DDBJ whole genome shotgun (WGS) entry which is preliminary data.</text>
</comment>
<dbReference type="InterPro" id="IPR036055">
    <property type="entry name" value="LDL_receptor-like_sf"/>
</dbReference>
<dbReference type="Gene3D" id="2.70.130.10">
    <property type="entry name" value="Mannose-6-phosphate receptor binding domain"/>
    <property type="match status" value="1"/>
</dbReference>
<dbReference type="PROSITE" id="PS00018">
    <property type="entry name" value="EF_HAND_1"/>
    <property type="match status" value="1"/>
</dbReference>
<dbReference type="Gene3D" id="4.10.400.10">
    <property type="entry name" value="Low-density Lipoprotein Receptor"/>
    <property type="match status" value="1"/>
</dbReference>
<feature type="compositionally biased region" description="Basic and acidic residues" evidence="4">
    <location>
        <begin position="238"/>
        <end position="247"/>
    </location>
</feature>
<feature type="domain" description="Glucosidase 2 subunit beta-like" evidence="7">
    <location>
        <begin position="397"/>
        <end position="504"/>
    </location>
</feature>
<evidence type="ECO:0000256" key="5">
    <source>
        <dbReference type="SAM" id="SignalP"/>
    </source>
</evidence>
<feature type="region of interest" description="Disordered" evidence="4">
    <location>
        <begin position="289"/>
        <end position="387"/>
    </location>
</feature>
<protein>
    <recommendedName>
        <fullName evidence="1">Glucosidase 2 subunit beta</fullName>
    </recommendedName>
</protein>
<evidence type="ECO:0000259" key="6">
    <source>
        <dbReference type="Pfam" id="PF12999"/>
    </source>
</evidence>
<dbReference type="Pfam" id="PF12999">
    <property type="entry name" value="PRKCSH-like"/>
    <property type="match status" value="1"/>
</dbReference>
<dbReference type="PANTHER" id="PTHR12630:SF1">
    <property type="entry name" value="GLUCOSIDASE 2 SUBUNIT BETA"/>
    <property type="match status" value="1"/>
</dbReference>
<gene>
    <name evidence="8" type="ORF">KUTeg_016346</name>
</gene>
<reference evidence="8 9" key="1">
    <citation type="submission" date="2022-12" db="EMBL/GenBank/DDBJ databases">
        <title>Chromosome-level genome of Tegillarca granosa.</title>
        <authorList>
            <person name="Kim J."/>
        </authorList>
    </citation>
    <scope>NUCLEOTIDE SEQUENCE [LARGE SCALE GENOMIC DNA]</scope>
    <source>
        <strain evidence="8">Teg-2019</strain>
        <tissue evidence="8">Adductor muscle</tissue>
    </source>
</reference>
<accession>A0ABQ9EPF1</accession>
<feature type="compositionally biased region" description="Acidic residues" evidence="4">
    <location>
        <begin position="248"/>
        <end position="269"/>
    </location>
</feature>
<evidence type="ECO:0000256" key="1">
    <source>
        <dbReference type="ARBA" id="ARBA00022387"/>
    </source>
</evidence>
<feature type="signal peptide" evidence="5">
    <location>
        <begin position="1"/>
        <end position="19"/>
    </location>
</feature>
<feature type="region of interest" description="Disordered" evidence="4">
    <location>
        <begin position="175"/>
        <end position="275"/>
    </location>
</feature>
<evidence type="ECO:0000256" key="3">
    <source>
        <dbReference type="ARBA" id="ARBA00023157"/>
    </source>
</evidence>
<feature type="compositionally biased region" description="Basic and acidic residues" evidence="4">
    <location>
        <begin position="361"/>
        <end position="387"/>
    </location>
</feature>
<dbReference type="InterPro" id="IPR018247">
    <property type="entry name" value="EF_Hand_1_Ca_BS"/>
</dbReference>
<keyword evidence="9" id="KW-1185">Reference proteome</keyword>
<feature type="chain" id="PRO_5045397122" description="Glucosidase 2 subunit beta" evidence="5">
    <location>
        <begin position="20"/>
        <end position="510"/>
    </location>
</feature>